<dbReference type="InterPro" id="IPR008250">
    <property type="entry name" value="ATPase_P-typ_transduc_dom_A_sf"/>
</dbReference>
<evidence type="ECO:0000256" key="11">
    <source>
        <dbReference type="ARBA" id="ARBA00022967"/>
    </source>
</evidence>
<feature type="transmembrane region" description="Helical" evidence="15">
    <location>
        <begin position="442"/>
        <end position="464"/>
    </location>
</feature>
<keyword evidence="9 15" id="KW-0067">ATP-binding</keyword>
<feature type="transmembrane region" description="Helical" evidence="15">
    <location>
        <begin position="261"/>
        <end position="279"/>
    </location>
</feature>
<keyword evidence="7 15" id="KW-0479">Metal-binding</keyword>
<dbReference type="PANTHER" id="PTHR43520:SF5">
    <property type="entry name" value="CATION-TRANSPORTING P-TYPE ATPASE-RELATED"/>
    <property type="match status" value="1"/>
</dbReference>
<dbReference type="InterPro" id="IPR023214">
    <property type="entry name" value="HAD_sf"/>
</dbReference>
<evidence type="ECO:0000256" key="7">
    <source>
        <dbReference type="ARBA" id="ARBA00022723"/>
    </source>
</evidence>
<dbReference type="GO" id="GO:0005886">
    <property type="term" value="C:plasma membrane"/>
    <property type="evidence" value="ECO:0007669"/>
    <property type="project" value="UniProtKB-SubCell"/>
</dbReference>
<evidence type="ECO:0000256" key="2">
    <source>
        <dbReference type="ARBA" id="ARBA00006024"/>
    </source>
</evidence>
<dbReference type="SUPFAM" id="SSF55008">
    <property type="entry name" value="HMA, heavy metal-associated domain"/>
    <property type="match status" value="1"/>
</dbReference>
<evidence type="ECO:0000256" key="4">
    <source>
        <dbReference type="ARBA" id="ARBA00022475"/>
    </source>
</evidence>
<evidence type="ECO:0000256" key="12">
    <source>
        <dbReference type="ARBA" id="ARBA00022989"/>
    </source>
</evidence>
<dbReference type="SFLD" id="SFLDS00003">
    <property type="entry name" value="Haloacid_Dehalogenase"/>
    <property type="match status" value="1"/>
</dbReference>
<keyword evidence="8 15" id="KW-0547">Nucleotide-binding</keyword>
<proteinExistence type="inferred from homology"/>
<dbReference type="InterPro" id="IPR006121">
    <property type="entry name" value="HMA_dom"/>
</dbReference>
<evidence type="ECO:0000259" key="16">
    <source>
        <dbReference type="PROSITE" id="PS50846"/>
    </source>
</evidence>
<organism evidence="17 18">
    <name type="scientific">Psychrosphaera saromensis</name>
    <dbReference type="NCBI Taxonomy" id="716813"/>
    <lineage>
        <taxon>Bacteria</taxon>
        <taxon>Pseudomonadati</taxon>
        <taxon>Pseudomonadota</taxon>
        <taxon>Gammaproteobacteria</taxon>
        <taxon>Alteromonadales</taxon>
        <taxon>Pseudoalteromonadaceae</taxon>
        <taxon>Psychrosphaera</taxon>
    </lineage>
</organism>
<dbReference type="InterPro" id="IPR023299">
    <property type="entry name" value="ATPase_P-typ_cyto_dom_N"/>
</dbReference>
<keyword evidence="12 15" id="KW-1133">Transmembrane helix</keyword>
<dbReference type="RefSeq" id="WP_105052775.1">
    <property type="nucleotide sequence ID" value="NZ_BMYG01000006.1"/>
</dbReference>
<feature type="transmembrane region" description="Helical" evidence="15">
    <location>
        <begin position="192"/>
        <end position="212"/>
    </location>
</feature>
<dbReference type="Pfam" id="PF00403">
    <property type="entry name" value="HMA"/>
    <property type="match status" value="1"/>
</dbReference>
<dbReference type="PRINTS" id="PR00119">
    <property type="entry name" value="CATATPASE"/>
</dbReference>
<evidence type="ECO:0000256" key="6">
    <source>
        <dbReference type="ARBA" id="ARBA00022692"/>
    </source>
</evidence>
<dbReference type="SFLD" id="SFLDF00027">
    <property type="entry name" value="p-type_atpase"/>
    <property type="match status" value="1"/>
</dbReference>
<dbReference type="Gene3D" id="3.40.1110.10">
    <property type="entry name" value="Calcium-transporting ATPase, cytoplasmic domain N"/>
    <property type="match status" value="1"/>
</dbReference>
<dbReference type="InterPro" id="IPR027256">
    <property type="entry name" value="P-typ_ATPase_IB"/>
</dbReference>
<keyword evidence="18" id="KW-1185">Reference proteome</keyword>
<dbReference type="InterPro" id="IPR036412">
    <property type="entry name" value="HAD-like_sf"/>
</dbReference>
<keyword evidence="4 15" id="KW-1003">Cell membrane</keyword>
<dbReference type="NCBIfam" id="TIGR01525">
    <property type="entry name" value="ATPase-IB_hvy"/>
    <property type="match status" value="1"/>
</dbReference>
<dbReference type="Gene3D" id="3.30.70.100">
    <property type="match status" value="1"/>
</dbReference>
<dbReference type="PANTHER" id="PTHR43520">
    <property type="entry name" value="ATP7, ISOFORM B"/>
    <property type="match status" value="1"/>
</dbReference>
<dbReference type="Gene3D" id="2.70.150.10">
    <property type="entry name" value="Calcium-transporting ATPase, cytoplasmic transduction domain A"/>
    <property type="match status" value="1"/>
</dbReference>
<dbReference type="CDD" id="cd02079">
    <property type="entry name" value="P-type_ATPase_HM"/>
    <property type="match status" value="1"/>
</dbReference>
<evidence type="ECO:0000256" key="15">
    <source>
        <dbReference type="RuleBase" id="RU362081"/>
    </source>
</evidence>
<evidence type="ECO:0000256" key="8">
    <source>
        <dbReference type="ARBA" id="ARBA00022741"/>
    </source>
</evidence>
<feature type="domain" description="HMA" evidence="16">
    <location>
        <begin position="104"/>
        <end position="170"/>
    </location>
</feature>
<dbReference type="PROSITE" id="PS50846">
    <property type="entry name" value="HMA_2"/>
    <property type="match status" value="1"/>
</dbReference>
<dbReference type="NCBIfam" id="TIGR01494">
    <property type="entry name" value="ATPase_P-type"/>
    <property type="match status" value="2"/>
</dbReference>
<dbReference type="EMBL" id="MSCH01000003">
    <property type="protein sequence ID" value="PQJ54261.1"/>
    <property type="molecule type" value="Genomic_DNA"/>
</dbReference>
<dbReference type="GO" id="GO:0005507">
    <property type="term" value="F:copper ion binding"/>
    <property type="evidence" value="ECO:0007669"/>
    <property type="project" value="TreeGrafter"/>
</dbReference>
<dbReference type="InterPro" id="IPR059000">
    <property type="entry name" value="ATPase_P-type_domA"/>
</dbReference>
<comment type="similarity">
    <text evidence="2 15">Belongs to the cation transport ATPase (P-type) (TC 3.A.3) family. Type IB subfamily.</text>
</comment>
<comment type="subcellular location">
    <subcellularLocation>
        <location evidence="1">Cell membrane</location>
        <topology evidence="1">Multi-pass membrane protein</topology>
    </subcellularLocation>
</comment>
<evidence type="ECO:0000256" key="1">
    <source>
        <dbReference type="ARBA" id="ARBA00004651"/>
    </source>
</evidence>
<keyword evidence="14 15" id="KW-0472">Membrane</keyword>
<evidence type="ECO:0000256" key="5">
    <source>
        <dbReference type="ARBA" id="ARBA00022553"/>
    </source>
</evidence>
<dbReference type="Pfam" id="PF00702">
    <property type="entry name" value="Hydrolase"/>
    <property type="match status" value="1"/>
</dbReference>
<dbReference type="SUPFAM" id="SSF56784">
    <property type="entry name" value="HAD-like"/>
    <property type="match status" value="1"/>
</dbReference>
<evidence type="ECO:0000256" key="3">
    <source>
        <dbReference type="ARBA" id="ARBA00022448"/>
    </source>
</evidence>
<keyword evidence="6 15" id="KW-0812">Transmembrane</keyword>
<dbReference type="GO" id="GO:0005524">
    <property type="term" value="F:ATP binding"/>
    <property type="evidence" value="ECO:0007669"/>
    <property type="project" value="UniProtKB-UniRule"/>
</dbReference>
<feature type="transmembrane region" description="Helical" evidence="15">
    <location>
        <begin position="823"/>
        <end position="839"/>
    </location>
</feature>
<dbReference type="Proteomes" id="UP000239007">
    <property type="component" value="Unassembled WGS sequence"/>
</dbReference>
<dbReference type="InterPro" id="IPR018303">
    <property type="entry name" value="ATPase_P-typ_P_site"/>
</dbReference>
<dbReference type="Gene3D" id="3.40.50.1000">
    <property type="entry name" value="HAD superfamily/HAD-like"/>
    <property type="match status" value="1"/>
</dbReference>
<evidence type="ECO:0000256" key="14">
    <source>
        <dbReference type="ARBA" id="ARBA00023136"/>
    </source>
</evidence>
<dbReference type="SUPFAM" id="SSF81665">
    <property type="entry name" value="Calcium ATPase, transmembrane domain M"/>
    <property type="match status" value="1"/>
</dbReference>
<comment type="caution">
    <text evidence="17">The sequence shown here is derived from an EMBL/GenBank/DDBJ whole genome shotgun (WGS) entry which is preliminary data.</text>
</comment>
<gene>
    <name evidence="17" type="ORF">BTO11_11750</name>
</gene>
<keyword evidence="3" id="KW-0813">Transport</keyword>
<evidence type="ECO:0000313" key="18">
    <source>
        <dbReference type="Proteomes" id="UP000239007"/>
    </source>
</evidence>
<dbReference type="GO" id="GO:0055070">
    <property type="term" value="P:copper ion homeostasis"/>
    <property type="evidence" value="ECO:0007669"/>
    <property type="project" value="TreeGrafter"/>
</dbReference>
<dbReference type="InterPro" id="IPR001757">
    <property type="entry name" value="P_typ_ATPase"/>
</dbReference>
<accession>A0A2S7UYC4</accession>
<feature type="transmembrane region" description="Helical" evidence="15">
    <location>
        <begin position="470"/>
        <end position="500"/>
    </location>
</feature>
<dbReference type="SUPFAM" id="SSF81653">
    <property type="entry name" value="Calcium ATPase, transduction domain A"/>
    <property type="match status" value="1"/>
</dbReference>
<dbReference type="InterPro" id="IPR036163">
    <property type="entry name" value="HMA_dom_sf"/>
</dbReference>
<dbReference type="GO" id="GO:0016887">
    <property type="term" value="F:ATP hydrolysis activity"/>
    <property type="evidence" value="ECO:0007669"/>
    <property type="project" value="InterPro"/>
</dbReference>
<protein>
    <recommendedName>
        <fullName evidence="16">HMA domain-containing protein</fullName>
    </recommendedName>
</protein>
<evidence type="ECO:0000256" key="9">
    <source>
        <dbReference type="ARBA" id="ARBA00022840"/>
    </source>
</evidence>
<keyword evidence="5" id="KW-0597">Phosphoprotein</keyword>
<evidence type="ECO:0000256" key="10">
    <source>
        <dbReference type="ARBA" id="ARBA00022842"/>
    </source>
</evidence>
<dbReference type="CDD" id="cd00371">
    <property type="entry name" value="HMA"/>
    <property type="match status" value="1"/>
</dbReference>
<evidence type="ECO:0000313" key="17">
    <source>
        <dbReference type="EMBL" id="PQJ54261.1"/>
    </source>
</evidence>
<dbReference type="InterPro" id="IPR044492">
    <property type="entry name" value="P_typ_ATPase_HD_dom"/>
</dbReference>
<keyword evidence="11" id="KW-1278">Translocase</keyword>
<dbReference type="SFLD" id="SFLDG00002">
    <property type="entry name" value="C1.7:_P-type_atpase_like"/>
    <property type="match status" value="1"/>
</dbReference>
<sequence>MSKTAACYHCGNDLPLNQTPIIADVYQPNKDEAHYEVCCLGCKSVTEHIYNNGLGTYYQFRSDMASKPEDDITDERYLVFDDIGFLEQISSEVPSKDPNTPNLRKVILSVDNIHCAACAWLIEQSLLVLTGIEKVNVNTINQRAEIYWDNSQLTLSAILTRLSAIGYPSSPFNVTDTENKIKRQEKQYIKRLGVAGLFTMQVMMLAFAMYFGAFTNMESYQVGYFKWLSLLLSVPVVFYSALPFLFGCYYSLKAKRLNMDVPVAFAIYGAFFVSFYQLLINGLDGDKGEVFFESISMFTFLLLIGKYLEFKAKSKAILSNANLNKNIPITVNKLVNGEPVVELVKNINLGDLVLIKPGQNIAIDGVIVDGITSVNESVLNGEFEPIRKGLGDSVLAGSINTDGVITVEVNAIGEQTTLSKIGHLQEEFSRHKPIYTQFADKIAHWFVFSQLILAVLTYVIWMFVEPTDALWVSLSVLVATCPCALSLATPTAYTCVISALNKQGILIKDPQAFDKLNHLTHVCFDKTGTLTKGKFEIQQAFYYQADIAKLGLAMNSDLLKSIIIQLQKHSEHPIAHAFDNKLFELKSSDDDAVSSQSEMSAENAAENVDVLFNPADLTEISAVIGSGIQGQYLGHTIKIGSAEFCQNGALTDNTANTINKTSSNISRKQQLSNANVFVSYQGIVLAEYYVSDQLKPESIQVLQHLKQNQMHLTMLTGDSSEQASSLATKLELESYKTGFSPDQKAQYVKDIQQESKTNLVLMVGDGINDSPVFAAADISIAMGDGADVTKYAADIIILKGNLNAITSLVNAAKQTRKTIKSNLYWSLIYNLVILPVAMFGLVAPYIAVIGMSASSILVVTNSLRLLKVK</sequence>
<dbReference type="Pfam" id="PF00122">
    <property type="entry name" value="E1-E2_ATPase"/>
    <property type="match status" value="1"/>
</dbReference>
<feature type="transmembrane region" description="Helical" evidence="15">
    <location>
        <begin position="224"/>
        <end position="249"/>
    </location>
</feature>
<dbReference type="AlphaFoldDB" id="A0A2S7UYC4"/>
<keyword evidence="13" id="KW-0406">Ion transport</keyword>
<dbReference type="OrthoDB" id="9814270at2"/>
<dbReference type="InterPro" id="IPR023298">
    <property type="entry name" value="ATPase_P-typ_TM_dom_sf"/>
</dbReference>
<dbReference type="PROSITE" id="PS00154">
    <property type="entry name" value="ATPASE_E1_E2"/>
    <property type="match status" value="1"/>
</dbReference>
<reference evidence="17 18" key="1">
    <citation type="submission" date="2016-12" db="EMBL/GenBank/DDBJ databases">
        <title>Diversity of luminous bacteria.</title>
        <authorList>
            <person name="Yoshizawa S."/>
            <person name="Kogure K."/>
        </authorList>
    </citation>
    <scope>NUCLEOTIDE SEQUENCE [LARGE SCALE GENOMIC DNA]</scope>
    <source>
        <strain evidence="17 18">SA4-48</strain>
    </source>
</reference>
<evidence type="ECO:0000256" key="13">
    <source>
        <dbReference type="ARBA" id="ARBA00023065"/>
    </source>
</evidence>
<feature type="transmembrane region" description="Helical" evidence="15">
    <location>
        <begin position="291"/>
        <end position="308"/>
    </location>
</feature>
<name>A0A2S7UYC4_9GAMM</name>
<dbReference type="GO" id="GO:0043682">
    <property type="term" value="F:P-type divalent copper transporter activity"/>
    <property type="evidence" value="ECO:0007669"/>
    <property type="project" value="TreeGrafter"/>
</dbReference>
<dbReference type="Pfam" id="PF12156">
    <property type="entry name" value="ATPase-cat_bd"/>
    <property type="match status" value="1"/>
</dbReference>
<dbReference type="InterPro" id="IPR021993">
    <property type="entry name" value="ATPase-cat-bd"/>
</dbReference>
<keyword evidence="10" id="KW-0460">Magnesium</keyword>